<name>A0AAX2RKM8_BURCE</name>
<dbReference type="RefSeq" id="WP_134256841.1">
    <property type="nucleotide sequence ID" value="NZ_SNSG01000032.1"/>
</dbReference>
<dbReference type="Proteomes" id="UP000298234">
    <property type="component" value="Unassembled WGS sequence"/>
</dbReference>
<protein>
    <submittedName>
        <fullName evidence="1">Uncharacterized protein</fullName>
    </submittedName>
</protein>
<reference evidence="1 2" key="1">
    <citation type="submission" date="2019-03" db="EMBL/GenBank/DDBJ databases">
        <title>Burkholderia cepacia outbreak.</title>
        <authorList>
            <person name="Farzana R."/>
            <person name="Walsh T.R."/>
        </authorList>
    </citation>
    <scope>NUCLEOTIDE SEQUENCE [LARGE SCALE GENOMIC DNA]</scope>
    <source>
        <strain evidence="2">d13</strain>
    </source>
</reference>
<accession>A0AAX2RKM8</accession>
<organism evidence="1 2">
    <name type="scientific">Burkholderia cepacia</name>
    <name type="common">Pseudomonas cepacia</name>
    <dbReference type="NCBI Taxonomy" id="292"/>
    <lineage>
        <taxon>Bacteria</taxon>
        <taxon>Pseudomonadati</taxon>
        <taxon>Pseudomonadota</taxon>
        <taxon>Betaproteobacteria</taxon>
        <taxon>Burkholderiales</taxon>
        <taxon>Burkholderiaceae</taxon>
        <taxon>Burkholderia</taxon>
        <taxon>Burkholderia cepacia complex</taxon>
    </lineage>
</organism>
<dbReference type="EMBL" id="SNSQ01000035">
    <property type="protein sequence ID" value="TEU41625.1"/>
    <property type="molecule type" value="Genomic_DNA"/>
</dbReference>
<sequence>MDRKQFRKARVAVNREFGTPYTEEEVSGITAARSLVGRPWDILQYRMSGFTPDARSRIKVYPLR</sequence>
<comment type="caution">
    <text evidence="1">The sequence shown here is derived from an EMBL/GenBank/DDBJ whole genome shotgun (WGS) entry which is preliminary data.</text>
</comment>
<evidence type="ECO:0000313" key="1">
    <source>
        <dbReference type="EMBL" id="TEU41625.1"/>
    </source>
</evidence>
<dbReference type="AlphaFoldDB" id="A0AAX2RKM8"/>
<proteinExistence type="predicted"/>
<gene>
    <name evidence="1" type="ORF">E3D37_26790</name>
</gene>
<evidence type="ECO:0000313" key="2">
    <source>
        <dbReference type="Proteomes" id="UP000298234"/>
    </source>
</evidence>